<dbReference type="OrthoDB" id="3153758at2759"/>
<organism evidence="3 4">
    <name type="scientific">Bondarzewia mesenterica</name>
    <dbReference type="NCBI Taxonomy" id="1095465"/>
    <lineage>
        <taxon>Eukaryota</taxon>
        <taxon>Fungi</taxon>
        <taxon>Dikarya</taxon>
        <taxon>Basidiomycota</taxon>
        <taxon>Agaricomycotina</taxon>
        <taxon>Agaricomycetes</taxon>
        <taxon>Russulales</taxon>
        <taxon>Bondarzewiaceae</taxon>
        <taxon>Bondarzewia</taxon>
    </lineage>
</organism>
<accession>A0A4V3XCE6</accession>
<keyword evidence="2" id="KW-0472">Membrane</keyword>
<reference evidence="3 4" key="1">
    <citation type="submission" date="2019-02" db="EMBL/GenBank/DDBJ databases">
        <title>Genome sequencing of the rare red list fungi Bondarzewia mesenterica.</title>
        <authorList>
            <person name="Buettner E."/>
            <person name="Kellner H."/>
        </authorList>
    </citation>
    <scope>NUCLEOTIDE SEQUENCE [LARGE SCALE GENOMIC DNA]</scope>
    <source>
        <strain evidence="3 4">DSM 108281</strain>
    </source>
</reference>
<feature type="coiled-coil region" evidence="1">
    <location>
        <begin position="120"/>
        <end position="157"/>
    </location>
</feature>
<evidence type="ECO:0000313" key="4">
    <source>
        <dbReference type="Proteomes" id="UP000310158"/>
    </source>
</evidence>
<dbReference type="EMBL" id="SGPL01000995">
    <property type="protein sequence ID" value="THH05533.1"/>
    <property type="molecule type" value="Genomic_DNA"/>
</dbReference>
<proteinExistence type="predicted"/>
<sequence length="293" mass="34793">MYTFYSVSMVDLGPLDSSLQPENTGGWRTDERIGIAFGSPPTHPAYGTMPDGDHHSRDKSGASNVHLLKIALCIALLFSTIMFFSYFLDTKAAERARWDQEQQEHQLERERWQYEYKIHEEERRLELAQWQAEREAHKREHEEYERERQERERERQLHKPFWDDLQLVSSRCLSYNTREYTARLWNVLLGSDWLSACKSEPIEIHGRTLESPDRCEDWTDKRSFPPIFRAVQVMVYTVEARLWNVNRDDSWQTMCSTTPTDIWGVHYEHPTYCDDRGFWGGMIGVWDIRDSDC</sequence>
<dbReference type="AlphaFoldDB" id="A0A4V3XCE6"/>
<evidence type="ECO:0000313" key="3">
    <source>
        <dbReference type="EMBL" id="THH05533.1"/>
    </source>
</evidence>
<comment type="caution">
    <text evidence="3">The sequence shown here is derived from an EMBL/GenBank/DDBJ whole genome shotgun (WGS) entry which is preliminary data.</text>
</comment>
<protein>
    <submittedName>
        <fullName evidence="3">Uncharacterized protein</fullName>
    </submittedName>
</protein>
<gene>
    <name evidence="3" type="ORF">EW146_g9877</name>
</gene>
<feature type="transmembrane region" description="Helical" evidence="2">
    <location>
        <begin position="67"/>
        <end position="88"/>
    </location>
</feature>
<name>A0A4V3XCE6_9AGAM</name>
<keyword evidence="2" id="KW-0812">Transmembrane</keyword>
<evidence type="ECO:0000256" key="1">
    <source>
        <dbReference type="SAM" id="Coils"/>
    </source>
</evidence>
<evidence type="ECO:0000256" key="2">
    <source>
        <dbReference type="SAM" id="Phobius"/>
    </source>
</evidence>
<keyword evidence="1" id="KW-0175">Coiled coil</keyword>
<dbReference type="Proteomes" id="UP000310158">
    <property type="component" value="Unassembled WGS sequence"/>
</dbReference>
<keyword evidence="2" id="KW-1133">Transmembrane helix</keyword>
<keyword evidence="4" id="KW-1185">Reference proteome</keyword>